<name>A0A8J5HWY4_ZINOF</name>
<comment type="subcellular location">
    <subcellularLocation>
        <location evidence="1">Nucleus</location>
    </subcellularLocation>
</comment>
<protein>
    <recommendedName>
        <fullName evidence="9">BRISC and BRCA1-A complex member 1</fullName>
    </recommendedName>
</protein>
<keyword evidence="5" id="KW-0539">Nucleus</keyword>
<comment type="caution">
    <text evidence="7">The sequence shown here is derived from an EMBL/GenBank/DDBJ whole genome shotgun (WGS) entry which is preliminary data.</text>
</comment>
<dbReference type="GO" id="GO:0006281">
    <property type="term" value="P:DNA repair"/>
    <property type="evidence" value="ECO:0007669"/>
    <property type="project" value="UniProtKB-KW"/>
</dbReference>
<evidence type="ECO:0000256" key="5">
    <source>
        <dbReference type="ARBA" id="ARBA00023242"/>
    </source>
</evidence>
<accession>A0A8J5HWY4</accession>
<dbReference type="InterPro" id="IPR026126">
    <property type="entry name" value="BABAM1"/>
</dbReference>
<dbReference type="Proteomes" id="UP000734854">
    <property type="component" value="Unassembled WGS sequence"/>
</dbReference>
<reference evidence="7 8" key="1">
    <citation type="submission" date="2020-08" db="EMBL/GenBank/DDBJ databases">
        <title>Plant Genome Project.</title>
        <authorList>
            <person name="Zhang R.-G."/>
        </authorList>
    </citation>
    <scope>NUCLEOTIDE SEQUENCE [LARGE SCALE GENOMIC DNA]</scope>
    <source>
        <tissue evidence="7">Rhizome</tissue>
    </source>
</reference>
<proteinExistence type="predicted"/>
<keyword evidence="8" id="KW-1185">Reference proteome</keyword>
<evidence type="ECO:0000313" key="8">
    <source>
        <dbReference type="Proteomes" id="UP000734854"/>
    </source>
</evidence>
<evidence type="ECO:0008006" key="9">
    <source>
        <dbReference type="Google" id="ProtNLM"/>
    </source>
</evidence>
<evidence type="ECO:0000256" key="1">
    <source>
        <dbReference type="ARBA" id="ARBA00004123"/>
    </source>
</evidence>
<dbReference type="PANTHER" id="PTHR15660">
    <property type="entry name" value="BRISC AND BRCA1-A COMPLEX MEMBER 1"/>
    <property type="match status" value="1"/>
</dbReference>
<keyword evidence="2" id="KW-0963">Cytoplasm</keyword>
<feature type="region of interest" description="Disordered" evidence="6">
    <location>
        <begin position="123"/>
        <end position="193"/>
    </location>
</feature>
<keyword evidence="3" id="KW-0227">DNA damage</keyword>
<dbReference type="GO" id="GO:0070552">
    <property type="term" value="C:BRISC complex"/>
    <property type="evidence" value="ECO:0007669"/>
    <property type="project" value="InterPro"/>
</dbReference>
<evidence type="ECO:0000256" key="3">
    <source>
        <dbReference type="ARBA" id="ARBA00022763"/>
    </source>
</evidence>
<dbReference type="EMBL" id="JACMSC010000005">
    <property type="protein sequence ID" value="KAG6521571.1"/>
    <property type="molecule type" value="Genomic_DNA"/>
</dbReference>
<organism evidence="7 8">
    <name type="scientific">Zingiber officinale</name>
    <name type="common">Ginger</name>
    <name type="synonym">Amomum zingiber</name>
    <dbReference type="NCBI Taxonomy" id="94328"/>
    <lineage>
        <taxon>Eukaryota</taxon>
        <taxon>Viridiplantae</taxon>
        <taxon>Streptophyta</taxon>
        <taxon>Embryophyta</taxon>
        <taxon>Tracheophyta</taxon>
        <taxon>Spermatophyta</taxon>
        <taxon>Magnoliopsida</taxon>
        <taxon>Liliopsida</taxon>
        <taxon>Zingiberales</taxon>
        <taxon>Zingiberaceae</taxon>
        <taxon>Zingiber</taxon>
    </lineage>
</organism>
<evidence type="ECO:0000256" key="6">
    <source>
        <dbReference type="SAM" id="MobiDB-lite"/>
    </source>
</evidence>
<dbReference type="AlphaFoldDB" id="A0A8J5HWY4"/>
<keyword evidence="4" id="KW-0234">DNA repair</keyword>
<sequence length="235" mass="25622">MEGSPLAAAAPSRSTIPVSSPPPRYTLTPSRYYSEDVLFCVDVDVESKAEMAKGRSITRLDAIKQAICLFIHAKHTMNPDHRFALSILTQSVSWLLVVGRRRSPAVVTASRRPLPPVAVRHRWSPSAAAGRRTTIGGCRRRSPSAVAVRRRRSPSAAAGRRPPPPVAVRRRRSPSAAAGPKFSELGRSLNRDPPCHGSGLPFVQGSSEYYIASSFSGPKLFWTWTKSGSLSSRLR</sequence>
<feature type="compositionally biased region" description="Low complexity" evidence="6">
    <location>
        <begin position="127"/>
        <end position="137"/>
    </location>
</feature>
<feature type="compositionally biased region" description="Basic residues" evidence="6">
    <location>
        <begin position="138"/>
        <end position="153"/>
    </location>
</feature>
<evidence type="ECO:0000313" key="7">
    <source>
        <dbReference type="EMBL" id="KAG6521571.1"/>
    </source>
</evidence>
<dbReference type="GO" id="GO:0045739">
    <property type="term" value="P:positive regulation of DNA repair"/>
    <property type="evidence" value="ECO:0007669"/>
    <property type="project" value="InterPro"/>
</dbReference>
<gene>
    <name evidence="7" type="ORF">ZIOFF_018695</name>
</gene>
<evidence type="ECO:0000256" key="4">
    <source>
        <dbReference type="ARBA" id="ARBA00023204"/>
    </source>
</evidence>
<dbReference type="PANTHER" id="PTHR15660:SF1">
    <property type="entry name" value="BRISC AND BRCA1-A COMPLEX MEMBER 1"/>
    <property type="match status" value="1"/>
</dbReference>
<feature type="region of interest" description="Disordered" evidence="6">
    <location>
        <begin position="1"/>
        <end position="22"/>
    </location>
</feature>
<evidence type="ECO:0000256" key="2">
    <source>
        <dbReference type="ARBA" id="ARBA00022490"/>
    </source>
</evidence>